<dbReference type="EMBL" id="LN853233">
    <property type="protein sequence ID" value="CRY95356.1"/>
    <property type="molecule type" value="Genomic_DNA"/>
</dbReference>
<dbReference type="AlphaFoldDB" id="A0A0H5Q064"/>
<organism evidence="2">
    <name type="scientific">uncultured prokaryote</name>
    <dbReference type="NCBI Taxonomy" id="198431"/>
    <lineage>
        <taxon>unclassified sequences</taxon>
        <taxon>environmental samples</taxon>
    </lineage>
</organism>
<name>A0A0H5Q064_9ZZZZ</name>
<evidence type="ECO:0000313" key="2">
    <source>
        <dbReference type="EMBL" id="CRY95356.1"/>
    </source>
</evidence>
<feature type="compositionally biased region" description="Basic residues" evidence="1">
    <location>
        <begin position="90"/>
        <end position="99"/>
    </location>
</feature>
<reference evidence="2" key="2">
    <citation type="submission" date="2015-07" db="EMBL/GenBank/DDBJ databases">
        <title>Plasmids, circular viruses and viroids from rat gut.</title>
        <authorList>
            <person name="Jorgensen T.J."/>
            <person name="Hansen M.A."/>
            <person name="Xu Z."/>
            <person name="Tabak M.A."/>
            <person name="Sorensen S.J."/>
            <person name="Hansen L.H."/>
        </authorList>
    </citation>
    <scope>NUCLEOTIDE SEQUENCE</scope>
    <source>
        <plasmid evidence="2">pRGRH0604</plasmid>
    </source>
</reference>
<sequence length="127" mass="13853">MREDAGGARSAELSDLPKKGAASERSERARGAEERRRSERGRGGAERQRDAPAEEERGSDTHDRGRRRGGRRIAASGGRGGRSDDGGGRSARRSAKRGGLHYSFPTRLTPQLIEYQGVTINRIRVLA</sequence>
<keyword evidence="2" id="KW-0614">Plasmid</keyword>
<geneLocation type="plasmid" evidence="2">
    <name>pRGRH0604</name>
</geneLocation>
<feature type="compositionally biased region" description="Basic and acidic residues" evidence="1">
    <location>
        <begin position="15"/>
        <end position="63"/>
    </location>
</feature>
<accession>A0A0H5Q064</accession>
<proteinExistence type="predicted"/>
<feature type="region of interest" description="Disordered" evidence="1">
    <location>
        <begin position="1"/>
        <end position="103"/>
    </location>
</feature>
<evidence type="ECO:0000256" key="1">
    <source>
        <dbReference type="SAM" id="MobiDB-lite"/>
    </source>
</evidence>
<protein>
    <submittedName>
        <fullName evidence="2">Uncharacterized protein</fullName>
    </submittedName>
</protein>
<reference evidence="2" key="1">
    <citation type="submission" date="2015-06" db="EMBL/GenBank/DDBJ databases">
        <authorList>
            <person name="Joergensen T."/>
        </authorList>
    </citation>
    <scope>NUCLEOTIDE SEQUENCE</scope>
    <source>
        <plasmid evidence="2">pRGRH0604</plasmid>
    </source>
</reference>